<dbReference type="PANTHER" id="PTHR43280:SF32">
    <property type="entry name" value="TRANSCRIPTIONAL REGULATORY PROTEIN"/>
    <property type="match status" value="1"/>
</dbReference>
<dbReference type="InterPro" id="IPR009057">
    <property type="entry name" value="Homeodomain-like_sf"/>
</dbReference>
<dbReference type="SMART" id="SM00342">
    <property type="entry name" value="HTH_ARAC"/>
    <property type="match status" value="1"/>
</dbReference>
<keyword evidence="6" id="KW-1185">Reference proteome</keyword>
<dbReference type="Pfam" id="PF12833">
    <property type="entry name" value="HTH_18"/>
    <property type="match status" value="1"/>
</dbReference>
<dbReference type="InterPro" id="IPR037923">
    <property type="entry name" value="HTH-like"/>
</dbReference>
<organism evidence="5 6">
    <name type="scientific">Pelomonas aquatica</name>
    <dbReference type="NCBI Taxonomy" id="431058"/>
    <lineage>
        <taxon>Bacteria</taxon>
        <taxon>Pseudomonadati</taxon>
        <taxon>Pseudomonadota</taxon>
        <taxon>Betaproteobacteria</taxon>
        <taxon>Burkholderiales</taxon>
        <taxon>Sphaerotilaceae</taxon>
        <taxon>Roseateles</taxon>
    </lineage>
</organism>
<dbReference type="SUPFAM" id="SSF46689">
    <property type="entry name" value="Homeodomain-like"/>
    <property type="match status" value="1"/>
</dbReference>
<dbReference type="PANTHER" id="PTHR43280">
    <property type="entry name" value="ARAC-FAMILY TRANSCRIPTIONAL REGULATOR"/>
    <property type="match status" value="1"/>
</dbReference>
<keyword evidence="2" id="KW-0238">DNA-binding</keyword>
<evidence type="ECO:0000256" key="1">
    <source>
        <dbReference type="ARBA" id="ARBA00023015"/>
    </source>
</evidence>
<keyword evidence="1" id="KW-0805">Transcription regulation</keyword>
<sequence length="247" mass="27661">MFVHVRRGKCRAVVDFSHIECGAGSLLTIRPGQVHRFGPGSRWDANILLFRPQLLRASQDEERLQMPELIDALPGHLRLDRSTGRFLADTLARLEGECALDARQPLLNWLLQSELATLVTRLHIFNAVQQPSAGTSSDAPERFRLFKRLLDEKVHQWHHVSRYAQAMGCSEKTLTRICSAAVGVGAKAFIASRLALEAKRLLVHTEMPISAIAQRLGFDEATNFTKFFRSIEGCTPGGFRRQFAISS</sequence>
<dbReference type="SUPFAM" id="SSF51215">
    <property type="entry name" value="Regulatory protein AraC"/>
    <property type="match status" value="1"/>
</dbReference>
<feature type="domain" description="HTH araC/xylS-type" evidence="4">
    <location>
        <begin position="144"/>
        <end position="242"/>
    </location>
</feature>
<evidence type="ECO:0000313" key="5">
    <source>
        <dbReference type="EMBL" id="MDR7296191.1"/>
    </source>
</evidence>
<dbReference type="PROSITE" id="PS01124">
    <property type="entry name" value="HTH_ARAC_FAMILY_2"/>
    <property type="match status" value="1"/>
</dbReference>
<evidence type="ECO:0000256" key="3">
    <source>
        <dbReference type="ARBA" id="ARBA00023163"/>
    </source>
</evidence>
<keyword evidence="3" id="KW-0804">Transcription</keyword>
<dbReference type="Gene3D" id="1.10.10.60">
    <property type="entry name" value="Homeodomain-like"/>
    <property type="match status" value="1"/>
</dbReference>
<dbReference type="InterPro" id="IPR018060">
    <property type="entry name" value="HTH_AraC"/>
</dbReference>
<gene>
    <name evidence="5" type="ORF">J2X16_001530</name>
</gene>
<proteinExistence type="predicted"/>
<dbReference type="InterPro" id="IPR003313">
    <property type="entry name" value="AraC-bd"/>
</dbReference>
<dbReference type="EMBL" id="JAVDXQ010000002">
    <property type="protein sequence ID" value="MDR7296191.1"/>
    <property type="molecule type" value="Genomic_DNA"/>
</dbReference>
<evidence type="ECO:0000256" key="2">
    <source>
        <dbReference type="ARBA" id="ARBA00023125"/>
    </source>
</evidence>
<protein>
    <submittedName>
        <fullName evidence="5">AraC-like DNA-binding protein</fullName>
    </submittedName>
</protein>
<dbReference type="Pfam" id="PF02311">
    <property type="entry name" value="AraC_binding"/>
    <property type="match status" value="1"/>
</dbReference>
<name>A0ABU1Z828_9BURK</name>
<evidence type="ECO:0000313" key="6">
    <source>
        <dbReference type="Proteomes" id="UP001180536"/>
    </source>
</evidence>
<accession>A0ABU1Z828</accession>
<evidence type="ECO:0000259" key="4">
    <source>
        <dbReference type="PROSITE" id="PS01124"/>
    </source>
</evidence>
<reference evidence="5 6" key="1">
    <citation type="submission" date="2023-07" db="EMBL/GenBank/DDBJ databases">
        <title>Sorghum-associated microbial communities from plants grown in Nebraska, USA.</title>
        <authorList>
            <person name="Schachtman D."/>
        </authorList>
    </citation>
    <scope>NUCLEOTIDE SEQUENCE [LARGE SCALE GENOMIC DNA]</scope>
    <source>
        <strain evidence="5 6">BE310</strain>
    </source>
</reference>
<comment type="caution">
    <text evidence="5">The sequence shown here is derived from an EMBL/GenBank/DDBJ whole genome shotgun (WGS) entry which is preliminary data.</text>
</comment>
<dbReference type="Proteomes" id="UP001180536">
    <property type="component" value="Unassembled WGS sequence"/>
</dbReference>